<dbReference type="GO" id="GO:0016787">
    <property type="term" value="F:hydrolase activity"/>
    <property type="evidence" value="ECO:0007669"/>
    <property type="project" value="UniProtKB-KW"/>
</dbReference>
<dbReference type="EMBL" id="CP001643">
    <property type="protein sequence ID" value="ACU85343.1"/>
    <property type="molecule type" value="Genomic_DNA"/>
</dbReference>
<dbReference type="SUPFAM" id="SSF56281">
    <property type="entry name" value="Metallo-hydrolase/oxidoreductase"/>
    <property type="match status" value="1"/>
</dbReference>
<dbReference type="KEGG" id="bfa:Bfae_15140"/>
<sequence>MADHEYSGHVDPGGEAAVRRLEGLEIRKLSVGPMDNNAYLLTCRSTGAQLLIDAAADADALRRLVAAGAAGAAGTTGAPGAAEPRLDLIVTTHRHHDHVGALAEMVAATGARTAAGAEDAPALPVPVDLPLADGDVLEIGQHSVEIIHLRGHTPGSIAVLWRGGEAGDHLFTGDSLFPGGVGNTERDPQRFTQLLDDVQQRLFDRLGDETWVYPGHGDDTTLGAERASLPEWRERGW</sequence>
<dbReference type="CDD" id="cd06262">
    <property type="entry name" value="metallo-hydrolase-like_MBL-fold"/>
    <property type="match status" value="1"/>
</dbReference>
<accession>C7MCN6</accession>
<dbReference type="SMART" id="SM00849">
    <property type="entry name" value="Lactamase_B"/>
    <property type="match status" value="1"/>
</dbReference>
<evidence type="ECO:0000259" key="1">
    <source>
        <dbReference type="SMART" id="SM00849"/>
    </source>
</evidence>
<dbReference type="STRING" id="446465.Bfae_15140"/>
<dbReference type="PATRIC" id="fig|446465.5.peg.1507"/>
<dbReference type="InterPro" id="IPR051453">
    <property type="entry name" value="MBL_Glyoxalase_II"/>
</dbReference>
<dbReference type="Gene3D" id="3.60.15.10">
    <property type="entry name" value="Ribonuclease Z/Hydroxyacylglutathione hydrolase-like"/>
    <property type="match status" value="1"/>
</dbReference>
<dbReference type="InterPro" id="IPR001279">
    <property type="entry name" value="Metallo-B-lactamas"/>
</dbReference>
<name>C7MCN6_BRAFD</name>
<protein>
    <submittedName>
        <fullName evidence="2">Zn-dependent hydrolase, glyoxylase</fullName>
    </submittedName>
</protein>
<dbReference type="InterPro" id="IPR036866">
    <property type="entry name" value="RibonucZ/Hydroxyglut_hydro"/>
</dbReference>
<dbReference type="PANTHER" id="PTHR46233:SF1">
    <property type="entry name" value="CONSERVED PROTEIN"/>
    <property type="match status" value="1"/>
</dbReference>
<dbReference type="OrthoDB" id="2971563at2"/>
<keyword evidence="2" id="KW-0378">Hydrolase</keyword>
<dbReference type="HOGENOM" id="CLU_030571_5_4_11"/>
<dbReference type="PANTHER" id="PTHR46233">
    <property type="entry name" value="HYDROXYACYLGLUTATHIONE HYDROLASE GLOC"/>
    <property type="match status" value="1"/>
</dbReference>
<proteinExistence type="predicted"/>
<evidence type="ECO:0000313" key="3">
    <source>
        <dbReference type="Proteomes" id="UP000001919"/>
    </source>
</evidence>
<gene>
    <name evidence="2" type="ordered locus">Bfae_15140</name>
</gene>
<evidence type="ECO:0000313" key="2">
    <source>
        <dbReference type="EMBL" id="ACU85343.1"/>
    </source>
</evidence>
<dbReference type="Pfam" id="PF00753">
    <property type="entry name" value="Lactamase_B"/>
    <property type="match status" value="1"/>
</dbReference>
<dbReference type="eggNOG" id="COG0491">
    <property type="taxonomic scope" value="Bacteria"/>
</dbReference>
<reference evidence="2 3" key="1">
    <citation type="journal article" date="2009" name="Stand. Genomic Sci.">
        <title>Complete genome sequence of Brachybacterium faecium type strain (Schefferle 6-10).</title>
        <authorList>
            <person name="Lapidus A."/>
            <person name="Pukall R."/>
            <person name="Labuttii K."/>
            <person name="Copeland A."/>
            <person name="Del Rio T.G."/>
            <person name="Nolan M."/>
            <person name="Chen F."/>
            <person name="Lucas S."/>
            <person name="Tice H."/>
            <person name="Cheng J.F."/>
            <person name="Bruce D."/>
            <person name="Goodwin L."/>
            <person name="Pitluck S."/>
            <person name="Rohde M."/>
            <person name="Goker M."/>
            <person name="Pati A."/>
            <person name="Ivanova N."/>
            <person name="Mavrommatis K."/>
            <person name="Chen A."/>
            <person name="Palaniappan K."/>
            <person name="D'haeseleer P."/>
            <person name="Chain P."/>
            <person name="Bristow J."/>
            <person name="Eisen J.A."/>
            <person name="Markowitz V."/>
            <person name="Hugenholtz P."/>
            <person name="Kyrpides N.C."/>
            <person name="Klenk H.P."/>
        </authorList>
    </citation>
    <scope>NUCLEOTIDE SEQUENCE [LARGE SCALE GENOMIC DNA]</scope>
    <source>
        <strain evidence="3">ATCC 43885 / DSM 4810 / JCM 11609 / LMG 19847 / NBRC 14762 / NCIMB 9860 / 6-10</strain>
    </source>
</reference>
<dbReference type="Proteomes" id="UP000001919">
    <property type="component" value="Chromosome"/>
</dbReference>
<dbReference type="AlphaFoldDB" id="C7MCN6"/>
<keyword evidence="3" id="KW-1185">Reference proteome</keyword>
<organism evidence="2 3">
    <name type="scientific">Brachybacterium faecium (strain ATCC 43885 / DSM 4810 / JCM 11609 / LMG 19847 / NBRC 14762 / NCIMB 9860 / 6-10)</name>
    <dbReference type="NCBI Taxonomy" id="446465"/>
    <lineage>
        <taxon>Bacteria</taxon>
        <taxon>Bacillati</taxon>
        <taxon>Actinomycetota</taxon>
        <taxon>Actinomycetes</taxon>
        <taxon>Micrococcales</taxon>
        <taxon>Dermabacteraceae</taxon>
        <taxon>Brachybacterium</taxon>
    </lineage>
</organism>
<feature type="domain" description="Metallo-beta-lactamase" evidence="1">
    <location>
        <begin position="35"/>
        <end position="216"/>
    </location>
</feature>